<dbReference type="RefSeq" id="WP_336587119.1">
    <property type="nucleotide sequence ID" value="NZ_JBBAXC010000008.1"/>
</dbReference>
<sequence>MNQLKKFIITIPILIISLFSLTMTEAHAGNGSTGVCSAYVNTDYTNYYQPGAKTVDVYASKPSSTCGGTVMYQITIEKYTGGKWVYHSRFFEGGGYFSFRSPTKSLDINKYFGSSGTYRVEFYLYEPNVPETEAMTYGQIYSHNIYIHY</sequence>
<feature type="signal peptide" evidence="1">
    <location>
        <begin position="1"/>
        <end position="28"/>
    </location>
</feature>
<name>A0ABU8HET0_9BACI</name>
<gene>
    <name evidence="2" type="ORF">WAK64_11495</name>
</gene>
<accession>A0ABU8HET0</accession>
<feature type="chain" id="PRO_5046867113" description="Secreted protein" evidence="1">
    <location>
        <begin position="29"/>
        <end position="149"/>
    </location>
</feature>
<keyword evidence="3" id="KW-1185">Reference proteome</keyword>
<evidence type="ECO:0000313" key="2">
    <source>
        <dbReference type="EMBL" id="MEI5907679.1"/>
    </source>
</evidence>
<keyword evidence="1" id="KW-0732">Signal</keyword>
<protein>
    <recommendedName>
        <fullName evidence="4">Secreted protein</fullName>
    </recommendedName>
</protein>
<proteinExistence type="predicted"/>
<evidence type="ECO:0000313" key="3">
    <source>
        <dbReference type="Proteomes" id="UP001312865"/>
    </source>
</evidence>
<comment type="caution">
    <text evidence="2">The sequence shown here is derived from an EMBL/GenBank/DDBJ whole genome shotgun (WGS) entry which is preliminary data.</text>
</comment>
<evidence type="ECO:0008006" key="4">
    <source>
        <dbReference type="Google" id="ProtNLM"/>
    </source>
</evidence>
<dbReference type="EMBL" id="JBBAXC010000008">
    <property type="protein sequence ID" value="MEI5907679.1"/>
    <property type="molecule type" value="Genomic_DNA"/>
</dbReference>
<organism evidence="2 3">
    <name type="scientific">Bacillus spongiae</name>
    <dbReference type="NCBI Taxonomy" id="2683610"/>
    <lineage>
        <taxon>Bacteria</taxon>
        <taxon>Bacillati</taxon>
        <taxon>Bacillota</taxon>
        <taxon>Bacilli</taxon>
        <taxon>Bacillales</taxon>
        <taxon>Bacillaceae</taxon>
        <taxon>Bacillus</taxon>
    </lineage>
</organism>
<dbReference type="Proteomes" id="UP001312865">
    <property type="component" value="Unassembled WGS sequence"/>
</dbReference>
<reference evidence="2 3" key="1">
    <citation type="journal article" date="2018" name="J. Microbiol.">
        <title>Bacillus spongiae sp. nov., isolated from sponge of Jeju Island.</title>
        <authorList>
            <person name="Lee G.E."/>
            <person name="Im W.T."/>
            <person name="Park J.S."/>
        </authorList>
    </citation>
    <scope>NUCLEOTIDE SEQUENCE [LARGE SCALE GENOMIC DNA]</scope>
    <source>
        <strain evidence="2 3">135PIL107-10</strain>
    </source>
</reference>
<evidence type="ECO:0000256" key="1">
    <source>
        <dbReference type="SAM" id="SignalP"/>
    </source>
</evidence>